<dbReference type="InterPro" id="IPR029046">
    <property type="entry name" value="LolA/LolB/LppX"/>
</dbReference>
<dbReference type="HAMAP" id="MF_00240">
    <property type="entry name" value="LolA"/>
    <property type="match status" value="1"/>
</dbReference>
<evidence type="ECO:0000256" key="6">
    <source>
        <dbReference type="ARBA" id="ARBA00022729"/>
    </source>
</evidence>
<dbReference type="Gene3D" id="2.50.20.10">
    <property type="entry name" value="Lipoprotein localisation LolA/LolB/LppX"/>
    <property type="match status" value="1"/>
</dbReference>
<dbReference type="NCBIfam" id="TIGR00547">
    <property type="entry name" value="lolA"/>
    <property type="match status" value="1"/>
</dbReference>
<organism evidence="11 12">
    <name type="scientific">Neptunicella marina</name>
    <dbReference type="NCBI Taxonomy" id="2125989"/>
    <lineage>
        <taxon>Bacteria</taxon>
        <taxon>Pseudomonadati</taxon>
        <taxon>Pseudomonadota</taxon>
        <taxon>Gammaproteobacteria</taxon>
        <taxon>Alteromonadales</taxon>
        <taxon>Alteromonadaceae</taxon>
        <taxon>Neptunicella</taxon>
    </lineage>
</organism>
<evidence type="ECO:0000256" key="9">
    <source>
        <dbReference type="ARBA" id="ARBA00023186"/>
    </source>
</evidence>
<dbReference type="Pfam" id="PF03548">
    <property type="entry name" value="LolA"/>
    <property type="match status" value="1"/>
</dbReference>
<evidence type="ECO:0000256" key="2">
    <source>
        <dbReference type="ARBA" id="ARBA00007615"/>
    </source>
</evidence>
<feature type="signal peptide" evidence="10">
    <location>
        <begin position="1"/>
        <end position="21"/>
    </location>
</feature>
<keyword evidence="12" id="KW-1185">Reference proteome</keyword>
<feature type="chain" id="PRO_5035348057" description="Outer-membrane lipoprotein carrier protein" evidence="10">
    <location>
        <begin position="22"/>
        <end position="211"/>
    </location>
</feature>
<evidence type="ECO:0000256" key="1">
    <source>
        <dbReference type="ARBA" id="ARBA00004418"/>
    </source>
</evidence>
<dbReference type="RefSeq" id="WP_186508393.1">
    <property type="nucleotide sequence ID" value="NZ_JACNEP010000024.1"/>
</dbReference>
<evidence type="ECO:0000256" key="7">
    <source>
        <dbReference type="ARBA" id="ARBA00022764"/>
    </source>
</evidence>
<dbReference type="SUPFAM" id="SSF89392">
    <property type="entry name" value="Prokaryotic lipoproteins and lipoprotein localization factors"/>
    <property type="match status" value="1"/>
</dbReference>
<keyword evidence="9 10" id="KW-0143">Chaperone</keyword>
<comment type="caution">
    <text evidence="11">The sequence shown here is derived from an EMBL/GenBank/DDBJ whole genome shotgun (WGS) entry which is preliminary data.</text>
</comment>
<comment type="subcellular location">
    <subcellularLocation>
        <location evidence="1 10">Periplasm</location>
    </subcellularLocation>
</comment>
<dbReference type="AlphaFoldDB" id="A0A8J6IXC1"/>
<dbReference type="InterPro" id="IPR018323">
    <property type="entry name" value="OM_lipoprot_carrier_LolA_Pbac"/>
</dbReference>
<dbReference type="PANTHER" id="PTHR35869">
    <property type="entry name" value="OUTER-MEMBRANE LIPOPROTEIN CARRIER PROTEIN"/>
    <property type="match status" value="1"/>
</dbReference>
<dbReference type="CDD" id="cd16325">
    <property type="entry name" value="LolA"/>
    <property type="match status" value="1"/>
</dbReference>
<dbReference type="Proteomes" id="UP000601768">
    <property type="component" value="Unassembled WGS sequence"/>
</dbReference>
<evidence type="ECO:0000256" key="4">
    <source>
        <dbReference type="ARBA" id="ARBA00014035"/>
    </source>
</evidence>
<comment type="subunit">
    <text evidence="3 10">Monomer.</text>
</comment>
<dbReference type="GO" id="GO:0030288">
    <property type="term" value="C:outer membrane-bounded periplasmic space"/>
    <property type="evidence" value="ECO:0007669"/>
    <property type="project" value="TreeGrafter"/>
</dbReference>
<keyword evidence="5 10" id="KW-0813">Transport</keyword>
<evidence type="ECO:0000256" key="8">
    <source>
        <dbReference type="ARBA" id="ARBA00022927"/>
    </source>
</evidence>
<evidence type="ECO:0000256" key="5">
    <source>
        <dbReference type="ARBA" id="ARBA00022448"/>
    </source>
</evidence>
<gene>
    <name evidence="10 11" type="primary">lolA</name>
    <name evidence="11" type="ORF">H8B19_17915</name>
</gene>
<dbReference type="GO" id="GO:0042953">
    <property type="term" value="P:lipoprotein transport"/>
    <property type="evidence" value="ECO:0007669"/>
    <property type="project" value="InterPro"/>
</dbReference>
<keyword evidence="11" id="KW-0449">Lipoprotein</keyword>
<accession>A0A8J6IXC1</accession>
<name>A0A8J6IXC1_9ALTE</name>
<protein>
    <recommendedName>
        <fullName evidence="4 10">Outer-membrane lipoprotein carrier protein</fullName>
    </recommendedName>
</protein>
<dbReference type="PANTHER" id="PTHR35869:SF1">
    <property type="entry name" value="OUTER-MEMBRANE LIPOPROTEIN CARRIER PROTEIN"/>
    <property type="match status" value="1"/>
</dbReference>
<comment type="function">
    <text evidence="10">Participates in the translocation of lipoproteins from the inner membrane to the outer membrane. Only forms a complex with a lipoprotein if the residue after the N-terminal Cys is not an aspartate (The Asp acts as a targeting signal to indicate that the lipoprotein should stay in the inner membrane).</text>
</comment>
<proteinExistence type="inferred from homology"/>
<reference evidence="11" key="2">
    <citation type="submission" date="2020-08" db="EMBL/GenBank/DDBJ databases">
        <authorList>
            <person name="Lai Q."/>
        </authorList>
    </citation>
    <scope>NUCLEOTIDE SEQUENCE</scope>
    <source>
        <strain evidence="11">S27-2</strain>
    </source>
</reference>
<evidence type="ECO:0000256" key="3">
    <source>
        <dbReference type="ARBA" id="ARBA00011245"/>
    </source>
</evidence>
<comment type="similarity">
    <text evidence="2 10">Belongs to the LolA family.</text>
</comment>
<reference evidence="11" key="1">
    <citation type="journal article" date="2018" name="Int. J. Syst. Evol. Microbiol.">
        <title>Neptunicella marina gen. nov., sp. nov., isolated from surface seawater.</title>
        <authorList>
            <person name="Liu X."/>
            <person name="Lai Q."/>
            <person name="Du Y."/>
            <person name="Zhang X."/>
            <person name="Liu Z."/>
            <person name="Sun F."/>
            <person name="Shao Z."/>
        </authorList>
    </citation>
    <scope>NUCLEOTIDE SEQUENCE</scope>
    <source>
        <strain evidence="11">S27-2</strain>
    </source>
</reference>
<sequence precursor="true">MKRISSVILCGLMLISGTASAESAKQQLQSKLSALKSYSAVFAQTVIDAKGQVLQQATGKIRLLQPNKLFWEVDEPNENVLIADGISLWHVDPFVEQVVAMDQLAAVSNNPIVLLAQPDSKAWDEYSIAANESGDKFTVSTSSESSQIEQLVFVFDGKTLKALDIIDRQQQTTQLIFDDIKQGAPISTAIFKFSLPDGYTLDDQRNVAAGD</sequence>
<dbReference type="InterPro" id="IPR004564">
    <property type="entry name" value="OM_lipoprot_carrier_LolA-like"/>
</dbReference>
<keyword evidence="8 10" id="KW-0653">Protein transport</keyword>
<dbReference type="GO" id="GO:0044874">
    <property type="term" value="P:lipoprotein localization to outer membrane"/>
    <property type="evidence" value="ECO:0007669"/>
    <property type="project" value="UniProtKB-UniRule"/>
</dbReference>
<evidence type="ECO:0000313" key="11">
    <source>
        <dbReference type="EMBL" id="MBC3767759.1"/>
    </source>
</evidence>
<keyword evidence="6 10" id="KW-0732">Signal</keyword>
<keyword evidence="7 10" id="KW-0574">Periplasm</keyword>
<evidence type="ECO:0000256" key="10">
    <source>
        <dbReference type="HAMAP-Rule" id="MF_00240"/>
    </source>
</evidence>
<evidence type="ECO:0000313" key="12">
    <source>
        <dbReference type="Proteomes" id="UP000601768"/>
    </source>
</evidence>
<dbReference type="EMBL" id="JACNEP010000024">
    <property type="protein sequence ID" value="MBC3767759.1"/>
    <property type="molecule type" value="Genomic_DNA"/>
</dbReference>